<dbReference type="EMBL" id="BPLR01021103">
    <property type="protein sequence ID" value="GIX85894.1"/>
    <property type="molecule type" value="Genomic_DNA"/>
</dbReference>
<dbReference type="Proteomes" id="UP001054945">
    <property type="component" value="Unassembled WGS sequence"/>
</dbReference>
<name>A0AAV4NNF1_CAEEX</name>
<organism evidence="1 2">
    <name type="scientific">Caerostris extrusa</name>
    <name type="common">Bark spider</name>
    <name type="synonym">Caerostris bankana</name>
    <dbReference type="NCBI Taxonomy" id="172846"/>
    <lineage>
        <taxon>Eukaryota</taxon>
        <taxon>Metazoa</taxon>
        <taxon>Ecdysozoa</taxon>
        <taxon>Arthropoda</taxon>
        <taxon>Chelicerata</taxon>
        <taxon>Arachnida</taxon>
        <taxon>Araneae</taxon>
        <taxon>Araneomorphae</taxon>
        <taxon>Entelegynae</taxon>
        <taxon>Araneoidea</taxon>
        <taxon>Araneidae</taxon>
        <taxon>Caerostris</taxon>
    </lineage>
</organism>
<evidence type="ECO:0000313" key="1">
    <source>
        <dbReference type="EMBL" id="GIX85894.1"/>
    </source>
</evidence>
<keyword evidence="2" id="KW-1185">Reference proteome</keyword>
<accession>A0AAV4NNF1</accession>
<reference evidence="1 2" key="1">
    <citation type="submission" date="2021-06" db="EMBL/GenBank/DDBJ databases">
        <title>Caerostris extrusa draft genome.</title>
        <authorList>
            <person name="Kono N."/>
            <person name="Arakawa K."/>
        </authorList>
    </citation>
    <scope>NUCLEOTIDE SEQUENCE [LARGE SCALE GENOMIC DNA]</scope>
</reference>
<proteinExistence type="predicted"/>
<sequence>MHQGRSGYCLSKYLLTAHVLITPQPFRFAWYPYRDLQRQEHGSQVLGEKIASDRADPYQVELVTCALLEAEASRLKWVSTDWTA</sequence>
<dbReference type="AlphaFoldDB" id="A0AAV4NNF1"/>
<comment type="caution">
    <text evidence="1">The sequence shown here is derived from an EMBL/GenBank/DDBJ whole genome shotgun (WGS) entry which is preliminary data.</text>
</comment>
<protein>
    <submittedName>
        <fullName evidence="1">Uncharacterized protein</fullName>
    </submittedName>
</protein>
<gene>
    <name evidence="1" type="ORF">CEXT_244661</name>
</gene>
<evidence type="ECO:0000313" key="2">
    <source>
        <dbReference type="Proteomes" id="UP001054945"/>
    </source>
</evidence>